<feature type="transmembrane region" description="Helical" evidence="1">
    <location>
        <begin position="214"/>
        <end position="232"/>
    </location>
</feature>
<gene>
    <name evidence="2" type="ORF">FA047_02920</name>
</gene>
<name>A0A4U1CNI8_9SPHI</name>
<proteinExistence type="predicted"/>
<evidence type="ECO:0000256" key="1">
    <source>
        <dbReference type="SAM" id="Phobius"/>
    </source>
</evidence>
<dbReference type="AlphaFoldDB" id="A0A4U1CNI8"/>
<keyword evidence="1" id="KW-1133">Transmembrane helix</keyword>
<dbReference type="Proteomes" id="UP000307244">
    <property type="component" value="Unassembled WGS sequence"/>
</dbReference>
<comment type="caution">
    <text evidence="2">The sequence shown here is derived from an EMBL/GenBank/DDBJ whole genome shotgun (WGS) entry which is preliminary data.</text>
</comment>
<evidence type="ECO:0000313" key="3">
    <source>
        <dbReference type="Proteomes" id="UP000307244"/>
    </source>
</evidence>
<feature type="transmembrane region" description="Helical" evidence="1">
    <location>
        <begin position="12"/>
        <end position="34"/>
    </location>
</feature>
<keyword evidence="1" id="KW-0472">Membrane</keyword>
<accession>A0A4U1CNI8</accession>
<feature type="transmembrane region" description="Helical" evidence="1">
    <location>
        <begin position="189"/>
        <end position="208"/>
    </location>
</feature>
<evidence type="ECO:0008006" key="4">
    <source>
        <dbReference type="Google" id="ProtNLM"/>
    </source>
</evidence>
<evidence type="ECO:0000313" key="2">
    <source>
        <dbReference type="EMBL" id="TKC09064.1"/>
    </source>
</evidence>
<keyword evidence="1" id="KW-0812">Transmembrane</keyword>
<feature type="transmembrane region" description="Helical" evidence="1">
    <location>
        <begin position="109"/>
        <end position="129"/>
    </location>
</feature>
<dbReference type="EMBL" id="SWBQ01000001">
    <property type="protein sequence ID" value="TKC09064.1"/>
    <property type="molecule type" value="Genomic_DNA"/>
</dbReference>
<dbReference type="OrthoDB" id="102112at2"/>
<feature type="transmembrane region" description="Helical" evidence="1">
    <location>
        <begin position="77"/>
        <end position="97"/>
    </location>
</feature>
<sequence length="419" mass="48336">MRAWTPVQRLSFRFVFILFILFTLFVNNGAYPLFYVLMQFVTELMHQFIPWVGKYVLKLPYEITEFTGGSGDTTYDYVVLLFITTIAVTGTIIWTVLDRKSLNYPRLYYWLTVAVRFYVGIMLFNYGMVKVIKLQFPSPGISRLMMPYGESSPMGLAWTFMGFSKGYNLFMGFAEVMALLLLFRRTVTLGALICFAVTANVMAINYFYDVPVKIVSTALFLMSAFLLAPNAIKFYRLLIKGEAVALRKFNAPEIQKRWLYVTKYSVKYIILFLAVIMPIYGLLQSRKMYGDAAAKSPLYGAYDVKQFIRNSKAMAIGDDDAFQWKQLRMEGVDKSSIMFMNDAIEFHSIKTDTKTKKISIAFNEDPDSTHILKYVLPNPDSLVLSGKIYDDSVRIALKKKHFILTERGFHWINEKPYSR</sequence>
<dbReference type="RefSeq" id="WP_136834479.1">
    <property type="nucleotide sequence ID" value="NZ_SWBQ01000001.1"/>
</dbReference>
<protein>
    <recommendedName>
        <fullName evidence="4">DoxX family protein</fullName>
    </recommendedName>
</protein>
<keyword evidence="3" id="KW-1185">Reference proteome</keyword>
<organism evidence="2 3">
    <name type="scientific">Pedobacter frigoris</name>
    <dbReference type="NCBI Taxonomy" id="2571272"/>
    <lineage>
        <taxon>Bacteria</taxon>
        <taxon>Pseudomonadati</taxon>
        <taxon>Bacteroidota</taxon>
        <taxon>Sphingobacteriia</taxon>
        <taxon>Sphingobacteriales</taxon>
        <taxon>Sphingobacteriaceae</taxon>
        <taxon>Pedobacter</taxon>
    </lineage>
</organism>
<reference evidence="2 3" key="1">
    <citation type="submission" date="2019-04" db="EMBL/GenBank/DDBJ databases">
        <title>Pedobacter sp. RP-3-15 sp. nov., isolated from Arctic soil.</title>
        <authorList>
            <person name="Dahal R.H."/>
            <person name="Kim D.-U."/>
        </authorList>
    </citation>
    <scope>NUCLEOTIDE SEQUENCE [LARGE SCALE GENOMIC DNA]</scope>
    <source>
        <strain evidence="2 3">RP-3-15</strain>
    </source>
</reference>
<feature type="transmembrane region" description="Helical" evidence="1">
    <location>
        <begin position="155"/>
        <end position="182"/>
    </location>
</feature>
<feature type="transmembrane region" description="Helical" evidence="1">
    <location>
        <begin position="265"/>
        <end position="283"/>
    </location>
</feature>